<dbReference type="Pfam" id="PF01425">
    <property type="entry name" value="Amidase"/>
    <property type="match status" value="1"/>
</dbReference>
<dbReference type="InterPro" id="IPR036928">
    <property type="entry name" value="AS_sf"/>
</dbReference>
<evidence type="ECO:0000313" key="2">
    <source>
        <dbReference type="EMBL" id="KUO97079.1"/>
    </source>
</evidence>
<dbReference type="Proteomes" id="UP000053557">
    <property type="component" value="Unassembled WGS sequence"/>
</dbReference>
<dbReference type="InterPro" id="IPR020556">
    <property type="entry name" value="Amidase_CS"/>
</dbReference>
<dbReference type="RefSeq" id="WP_067711473.1">
    <property type="nucleotide sequence ID" value="NZ_LPVJ01000006.1"/>
</dbReference>
<evidence type="ECO:0000313" key="3">
    <source>
        <dbReference type="Proteomes" id="UP000053557"/>
    </source>
</evidence>
<dbReference type="AlphaFoldDB" id="A0A101XTB8"/>
<dbReference type="PANTHER" id="PTHR11895:SF176">
    <property type="entry name" value="AMIDASE AMID-RELATED"/>
    <property type="match status" value="1"/>
</dbReference>
<accession>A0A101XTB8</accession>
<dbReference type="InterPro" id="IPR023631">
    <property type="entry name" value="Amidase_dom"/>
</dbReference>
<feature type="domain" description="Amidase" evidence="1">
    <location>
        <begin position="22"/>
        <end position="445"/>
    </location>
</feature>
<dbReference type="Gene3D" id="3.90.1300.10">
    <property type="entry name" value="Amidase signature (AS) domain"/>
    <property type="match status" value="1"/>
</dbReference>
<dbReference type="EMBL" id="LPVJ01000006">
    <property type="protein sequence ID" value="KUO97079.1"/>
    <property type="molecule type" value="Genomic_DNA"/>
</dbReference>
<dbReference type="GO" id="GO:0003824">
    <property type="term" value="F:catalytic activity"/>
    <property type="evidence" value="ECO:0007669"/>
    <property type="project" value="InterPro"/>
</dbReference>
<dbReference type="PANTHER" id="PTHR11895">
    <property type="entry name" value="TRANSAMIDASE"/>
    <property type="match status" value="1"/>
</dbReference>
<dbReference type="PROSITE" id="PS00571">
    <property type="entry name" value="AMIDASES"/>
    <property type="match status" value="1"/>
</dbReference>
<protein>
    <recommendedName>
        <fullName evidence="1">Amidase domain-containing protein</fullName>
    </recommendedName>
</protein>
<proteinExistence type="predicted"/>
<gene>
    <name evidence="2" type="ORF">ATW55_12245</name>
</gene>
<organism evidence="2 3">
    <name type="scientific">Ferroacidibacillus organovorans</name>
    <dbReference type="NCBI Taxonomy" id="1765683"/>
    <lineage>
        <taxon>Bacteria</taxon>
        <taxon>Bacillati</taxon>
        <taxon>Bacillota</taxon>
        <taxon>Bacilli</taxon>
        <taxon>Bacillales</taxon>
        <taxon>Alicyclobacillaceae</taxon>
        <taxon>Ferroacidibacillus</taxon>
    </lineage>
</organism>
<name>A0A101XTB8_9BACL</name>
<sequence>MPIRDLTALRNALASGDVSSEDVTRVYVERIARYDQTLSSYITVCAEEALEAARESDRAVARGRARRPLEGVPLGIKDLIDTRGVRTTSGSQLEGARVPLEDAEVWVKLRAAGAHLLGKHNLHEFAFGATNENPHYGASRNPWDTARISGGSSGGSAVAVAADLSPASIGTDTGGSIRIPAAYCGVFGLKPTYGRVSVRGISPLAYSLDHAGPITRSVRDAALLMDIIAGFDVEDDLSLHAPLRSFGGRLGRGAKDVRIGVSRSFFFENVQREIVLRAHELLERLAGEGAVIEEMDLDLSDVPGAQDIIITSEALYAHHQRLTGGGDLYGADVRERLLRGNGFTAVDYARAQRVRYALRARMRRVFEHVDLLLAPTVAFLPTPIGAGSVSLPSGEEPVRSHLTRLTNPLNLAGIPALSVPCGRSSAGLPIGMQLIGPELQEDLVLQVGEVIERLYPLEAPVLRNQRASEVDLTCAKRGCCAG</sequence>
<dbReference type="OrthoDB" id="9811471at2"/>
<comment type="caution">
    <text evidence="2">The sequence shown here is derived from an EMBL/GenBank/DDBJ whole genome shotgun (WGS) entry which is preliminary data.</text>
</comment>
<dbReference type="SUPFAM" id="SSF75304">
    <property type="entry name" value="Amidase signature (AS) enzymes"/>
    <property type="match status" value="1"/>
</dbReference>
<evidence type="ECO:0000259" key="1">
    <source>
        <dbReference type="Pfam" id="PF01425"/>
    </source>
</evidence>
<keyword evidence="3" id="KW-1185">Reference proteome</keyword>
<reference evidence="2 3" key="1">
    <citation type="submission" date="2015-12" db="EMBL/GenBank/DDBJ databases">
        <title>Draft genome sequence of Acidibacillus ferrooxidans ITV001, isolated from a chalcopyrite acid mine drainage site in Brazil.</title>
        <authorList>
            <person name="Dall'Agnol H."/>
            <person name="Nancucheo I."/>
            <person name="Johnson B."/>
            <person name="Oliveira R."/>
            <person name="Leite L."/>
            <person name="Pylro V."/>
            <person name="Nunes G.L."/>
            <person name="Tzotzos G."/>
            <person name="Fernandes G.R."/>
            <person name="Dutra J."/>
            <person name="Orellana S.C."/>
            <person name="Oliveira G."/>
        </authorList>
    </citation>
    <scope>NUCLEOTIDE SEQUENCE [LARGE SCALE GENOMIC DNA]</scope>
    <source>
        <strain evidence="3">ITV01</strain>
    </source>
</reference>
<dbReference type="InterPro" id="IPR000120">
    <property type="entry name" value="Amidase"/>
</dbReference>